<dbReference type="PROSITE" id="PS51192">
    <property type="entry name" value="HELICASE_ATP_BIND_1"/>
    <property type="match status" value="1"/>
</dbReference>
<name>A0ABR5MFQ6_9BACI</name>
<dbReference type="Pfam" id="PF22590">
    <property type="entry name" value="Cas3-like_C_2"/>
    <property type="match status" value="1"/>
</dbReference>
<dbReference type="SMART" id="SM00490">
    <property type="entry name" value="HELICc"/>
    <property type="match status" value="1"/>
</dbReference>
<dbReference type="InterPro" id="IPR014001">
    <property type="entry name" value="Helicase_ATP-bd"/>
</dbReference>
<dbReference type="PANTHER" id="PTHR47962">
    <property type="entry name" value="ATP-DEPENDENT HELICASE LHR-RELATED-RELATED"/>
    <property type="match status" value="1"/>
</dbReference>
<gene>
    <name evidence="12" type="ORF">AFL42_16140</name>
</gene>
<keyword evidence="7" id="KW-0347">Helicase</keyword>
<evidence type="ECO:0000256" key="6">
    <source>
        <dbReference type="ARBA" id="ARBA00022801"/>
    </source>
</evidence>
<dbReference type="SMART" id="SM00487">
    <property type="entry name" value="DEXDc"/>
    <property type="match status" value="1"/>
</dbReference>
<dbReference type="Pfam" id="PF01966">
    <property type="entry name" value="HD"/>
    <property type="match status" value="1"/>
</dbReference>
<dbReference type="RefSeq" id="WP_060669214.1">
    <property type="nucleotide sequence ID" value="NZ_LGTK01000090.1"/>
</dbReference>
<dbReference type="PROSITE" id="PS51643">
    <property type="entry name" value="HD_CAS3"/>
    <property type="match status" value="1"/>
</dbReference>
<protein>
    <submittedName>
        <fullName evidence="12">CRISPR-associated protein Cas3</fullName>
    </submittedName>
</protein>
<evidence type="ECO:0000259" key="10">
    <source>
        <dbReference type="PROSITE" id="PS51192"/>
    </source>
</evidence>
<keyword evidence="5" id="KW-0547">Nucleotide-binding</keyword>
<comment type="similarity">
    <text evidence="2">In the central section; belongs to the CRISPR-associated helicase Cas3 family.</text>
</comment>
<reference evidence="12 13" key="1">
    <citation type="submission" date="2015-07" db="EMBL/GenBank/DDBJ databases">
        <title>High-quality draft genome sequence of Oceanobacillus caeni HM6, a bacillus isolated from a human feces.</title>
        <authorList>
            <person name="Kumar J."/>
            <person name="Verma M.K."/>
            <person name="Pandey R."/>
            <person name="Bhambi M."/>
            <person name="Chauhan N."/>
        </authorList>
    </citation>
    <scope>NUCLEOTIDE SEQUENCE [LARGE SCALE GENOMIC DNA]</scope>
    <source>
        <strain evidence="12 13">HM6</strain>
    </source>
</reference>
<dbReference type="InterPro" id="IPR001650">
    <property type="entry name" value="Helicase_C-like"/>
</dbReference>
<dbReference type="InterPro" id="IPR006483">
    <property type="entry name" value="CRISPR-assoc_Cas3_HD"/>
</dbReference>
<dbReference type="Pfam" id="PF00270">
    <property type="entry name" value="DEAD"/>
    <property type="match status" value="1"/>
</dbReference>
<evidence type="ECO:0000313" key="13">
    <source>
        <dbReference type="Proteomes" id="UP000037854"/>
    </source>
</evidence>
<dbReference type="PANTHER" id="PTHR47962:SF5">
    <property type="entry name" value="ATP-DEPENDENT HELICASE LHR-RELATED"/>
    <property type="match status" value="1"/>
</dbReference>
<sequence>MVYIAHVRESDKEIQTVSEHLNGVKHLAEVFGGKLGLMHVAGLAGLLHDLGKYTDIFQKYIEQVAFHPDTAEMKRGEVDHSTAGGKLLFSMFHNEKNTPYEKLLTEIVGNAIISHHSNLHDYISPDINSDFLRRVRDKDLDGYSLAVERFFEEVITEKDFKQYVSNALDELMHFMDSSPTQIFFLTKYIFSCLVDADRTDTRQFEEKLREVQDSQNENLFASYYQKLMNKLNSFKKDKSSNEQINKLRQEMSEQCDLFADKPSGIYTLSIPTGGGKTLASLRYALKHAQKFNKQRIIYVVPFTTIIEQNAEEVRTILEDDIHILEHHSNVIDEVEEEDELSDGLITKRERLKLARDNWDSPVIFTTMVQFLNVFYAKGNRNTRRLHNLSHSVLIFDEVQKVPTKSVSLFNEALNFLKKDAHSSILLCTATQPTLEHVNHFLLKNRDGEIVQNLSEVSRAFKRVEVIDRTGKQMNNNQLADWVHTNAESWQSTLVILNTKSVVKELYEALKNSPLPVYHLSTSMCAAHRKDILNEIRELLENKTPFICLTTQLIEAGVDVSFKCVIRSLAGLDSIAQAAGRCNRHGEDDVQDVYVIDHVDEKLSKLKEIKTGKEITGNVLARYKKKADEYDKSLLSQTAMDEYFQHYYKKMEADLNYYIPKVEKDMTKLLMTTRRESDYFKAYEKKYKTKFPLALTGSYKTAADHFQVIDQQTTSVIVPYGEGKEIIAKLNSVERIEDLSKLLKQAQQYTVNLYSQALRQLKQDNAIVPHLEGMIYELRENWYSEDYGVDLKGEGEMGFMSF</sequence>
<dbReference type="NCBIfam" id="TIGR01596">
    <property type="entry name" value="cas3_HD"/>
    <property type="match status" value="1"/>
</dbReference>
<dbReference type="EMBL" id="LGTK01000090">
    <property type="protein sequence ID" value="KPH71173.1"/>
    <property type="molecule type" value="Genomic_DNA"/>
</dbReference>
<proteinExistence type="inferred from homology"/>
<feature type="domain" description="Helicase ATP-binding" evidence="10">
    <location>
        <begin position="257"/>
        <end position="449"/>
    </location>
</feature>
<dbReference type="Gene3D" id="3.40.50.300">
    <property type="entry name" value="P-loop containing nucleotide triphosphate hydrolases"/>
    <property type="match status" value="2"/>
</dbReference>
<dbReference type="CDD" id="cd17930">
    <property type="entry name" value="DEXHc_cas3"/>
    <property type="match status" value="1"/>
</dbReference>
<evidence type="ECO:0000256" key="2">
    <source>
        <dbReference type="ARBA" id="ARBA00009046"/>
    </source>
</evidence>
<keyword evidence="13" id="KW-1185">Reference proteome</keyword>
<keyword evidence="9" id="KW-0051">Antiviral defense</keyword>
<dbReference type="SUPFAM" id="SSF52540">
    <property type="entry name" value="P-loop containing nucleoside triphosphate hydrolases"/>
    <property type="match status" value="1"/>
</dbReference>
<dbReference type="InterPro" id="IPR052511">
    <property type="entry name" value="ATP-dep_Helicase"/>
</dbReference>
<evidence type="ECO:0000256" key="7">
    <source>
        <dbReference type="ARBA" id="ARBA00022806"/>
    </source>
</evidence>
<dbReference type="Proteomes" id="UP000037854">
    <property type="component" value="Unassembled WGS sequence"/>
</dbReference>
<evidence type="ECO:0000256" key="8">
    <source>
        <dbReference type="ARBA" id="ARBA00022840"/>
    </source>
</evidence>
<organism evidence="12 13">
    <name type="scientific">Oceanobacillus caeni</name>
    <dbReference type="NCBI Taxonomy" id="405946"/>
    <lineage>
        <taxon>Bacteria</taxon>
        <taxon>Bacillati</taxon>
        <taxon>Bacillota</taxon>
        <taxon>Bacilli</taxon>
        <taxon>Bacillales</taxon>
        <taxon>Bacillaceae</taxon>
        <taxon>Oceanobacillus</taxon>
    </lineage>
</organism>
<keyword evidence="3" id="KW-0540">Nuclease</keyword>
<keyword evidence="4" id="KW-0479">Metal-binding</keyword>
<dbReference type="SUPFAM" id="SSF109604">
    <property type="entry name" value="HD-domain/PDEase-like"/>
    <property type="match status" value="1"/>
</dbReference>
<dbReference type="Gene3D" id="1.10.3210.30">
    <property type="match status" value="1"/>
</dbReference>
<comment type="similarity">
    <text evidence="1">In the N-terminal section; belongs to the CRISPR-associated nuclease Cas3-HD family.</text>
</comment>
<evidence type="ECO:0000259" key="11">
    <source>
        <dbReference type="PROSITE" id="PS51643"/>
    </source>
</evidence>
<dbReference type="InterPro" id="IPR011545">
    <property type="entry name" value="DEAD/DEAH_box_helicase_dom"/>
</dbReference>
<dbReference type="CDD" id="cd09641">
    <property type="entry name" value="Cas3''_I"/>
    <property type="match status" value="1"/>
</dbReference>
<comment type="caution">
    <text evidence="12">The sequence shown here is derived from an EMBL/GenBank/DDBJ whole genome shotgun (WGS) entry which is preliminary data.</text>
</comment>
<keyword evidence="8" id="KW-0067">ATP-binding</keyword>
<dbReference type="InterPro" id="IPR038257">
    <property type="entry name" value="CRISPR-assoc_Cas3_HD_sf"/>
</dbReference>
<evidence type="ECO:0000256" key="4">
    <source>
        <dbReference type="ARBA" id="ARBA00022723"/>
    </source>
</evidence>
<dbReference type="InterPro" id="IPR054712">
    <property type="entry name" value="Cas3-like_dom"/>
</dbReference>
<feature type="domain" description="HD Cas3-type" evidence="11">
    <location>
        <begin position="10"/>
        <end position="199"/>
    </location>
</feature>
<accession>A0ABR5MFQ6</accession>
<keyword evidence="6" id="KW-0378">Hydrolase</keyword>
<dbReference type="NCBIfam" id="TIGR01587">
    <property type="entry name" value="cas3_core"/>
    <property type="match status" value="1"/>
</dbReference>
<dbReference type="InterPro" id="IPR006474">
    <property type="entry name" value="Helicase_Cas3_CRISPR-ass_core"/>
</dbReference>
<dbReference type="InterPro" id="IPR027417">
    <property type="entry name" value="P-loop_NTPase"/>
</dbReference>
<dbReference type="InterPro" id="IPR006674">
    <property type="entry name" value="HD_domain"/>
</dbReference>
<evidence type="ECO:0000256" key="9">
    <source>
        <dbReference type="ARBA" id="ARBA00023118"/>
    </source>
</evidence>
<evidence type="ECO:0000256" key="5">
    <source>
        <dbReference type="ARBA" id="ARBA00022741"/>
    </source>
</evidence>
<evidence type="ECO:0000256" key="3">
    <source>
        <dbReference type="ARBA" id="ARBA00022722"/>
    </source>
</evidence>
<evidence type="ECO:0000256" key="1">
    <source>
        <dbReference type="ARBA" id="ARBA00006847"/>
    </source>
</evidence>
<evidence type="ECO:0000313" key="12">
    <source>
        <dbReference type="EMBL" id="KPH71173.1"/>
    </source>
</evidence>